<keyword evidence="1" id="KW-0175">Coiled coil</keyword>
<dbReference type="EMBL" id="JAATJV010417461">
    <property type="protein sequence ID" value="MBZ3887632.1"/>
    <property type="molecule type" value="Genomic_DNA"/>
</dbReference>
<evidence type="ECO:0000313" key="5">
    <source>
        <dbReference type="Proteomes" id="UP001166674"/>
    </source>
</evidence>
<sequence>MKHSKKSYDSFQDELEDYIKVQKARGLEPKTCFRKMREDYLETCGYRELDSRPRYKVFDPRPPSGTVQTCPRSRNTPHTVESQPPQCSPAPEPVSCSQLPKDCFLEKPVPTSLGQPAHDCGSYDIESRVRGHLSSRNSPSAHPTSHKEVHQRRKRGPEEGREKTEEERPKHRKRGSEEADSDRHRGIQRKKAKAKAEAAQVGAERPKNRKEKRSREAASKREGRKHRRARKDQGKERADEELLWDQSILGF</sequence>
<proteinExistence type="predicted"/>
<evidence type="ECO:0000313" key="4">
    <source>
        <dbReference type="EMBL" id="MBZ3887632.1"/>
    </source>
</evidence>
<dbReference type="PANTHER" id="PTHR46742">
    <property type="entry name" value="LYSINE-RICH COILED-COIL PROTEIN 1"/>
    <property type="match status" value="1"/>
</dbReference>
<keyword evidence="5" id="KW-1185">Reference proteome</keyword>
<evidence type="ECO:0000256" key="2">
    <source>
        <dbReference type="ARBA" id="ARBA00040329"/>
    </source>
</evidence>
<feature type="compositionally biased region" description="Basic and acidic residues" evidence="3">
    <location>
        <begin position="231"/>
        <end position="240"/>
    </location>
</feature>
<dbReference type="PANTHER" id="PTHR46742:SF3">
    <property type="entry name" value="LYSINE-RICH COILED-COIL PROTEIN 1"/>
    <property type="match status" value="1"/>
</dbReference>
<accession>A0AA41NC10</accession>
<name>A0AA41NC10_SCICA</name>
<feature type="region of interest" description="Disordered" evidence="3">
    <location>
        <begin position="54"/>
        <end position="251"/>
    </location>
</feature>
<feature type="compositionally biased region" description="Polar residues" evidence="3">
    <location>
        <begin position="65"/>
        <end position="85"/>
    </location>
</feature>
<evidence type="ECO:0000256" key="1">
    <source>
        <dbReference type="ARBA" id="ARBA00023054"/>
    </source>
</evidence>
<feature type="compositionally biased region" description="Polar residues" evidence="3">
    <location>
        <begin position="134"/>
        <end position="143"/>
    </location>
</feature>
<evidence type="ECO:0000256" key="3">
    <source>
        <dbReference type="SAM" id="MobiDB-lite"/>
    </source>
</evidence>
<dbReference type="Proteomes" id="UP001166674">
    <property type="component" value="Unassembled WGS sequence"/>
</dbReference>
<reference evidence="4" key="1">
    <citation type="submission" date="2020-03" db="EMBL/GenBank/DDBJ databases">
        <title>Studies in the Genomics of Life Span.</title>
        <authorList>
            <person name="Glass D."/>
        </authorList>
    </citation>
    <scope>NUCLEOTIDE SEQUENCE</scope>
    <source>
        <strain evidence="4">SUZIE</strain>
        <tissue evidence="4">Muscle</tissue>
    </source>
</reference>
<dbReference type="AlphaFoldDB" id="A0AA41NC10"/>
<feature type="compositionally biased region" description="Basic and acidic residues" evidence="3">
    <location>
        <begin position="156"/>
        <end position="185"/>
    </location>
</feature>
<protein>
    <recommendedName>
        <fullName evidence="2">Lysine-rich coiled-coil protein 1</fullName>
    </recommendedName>
</protein>
<gene>
    <name evidence="4" type="ORF">SUZIE_193925</name>
</gene>
<organism evidence="4 5">
    <name type="scientific">Sciurus carolinensis</name>
    <name type="common">Eastern gray squirrel</name>
    <dbReference type="NCBI Taxonomy" id="30640"/>
    <lineage>
        <taxon>Eukaryota</taxon>
        <taxon>Metazoa</taxon>
        <taxon>Chordata</taxon>
        <taxon>Craniata</taxon>
        <taxon>Vertebrata</taxon>
        <taxon>Euteleostomi</taxon>
        <taxon>Mammalia</taxon>
        <taxon>Eutheria</taxon>
        <taxon>Euarchontoglires</taxon>
        <taxon>Glires</taxon>
        <taxon>Rodentia</taxon>
        <taxon>Sciuromorpha</taxon>
        <taxon>Sciuridae</taxon>
        <taxon>Sciurinae</taxon>
        <taxon>Sciurini</taxon>
        <taxon>Sciurus</taxon>
    </lineage>
</organism>
<comment type="caution">
    <text evidence="4">The sequence shown here is derived from an EMBL/GenBank/DDBJ whole genome shotgun (WGS) entry which is preliminary data.</text>
</comment>